<evidence type="ECO:0000313" key="2">
    <source>
        <dbReference type="Proteomes" id="UP001172386"/>
    </source>
</evidence>
<comment type="caution">
    <text evidence="1">The sequence shown here is derived from an EMBL/GenBank/DDBJ whole genome shotgun (WGS) entry which is preliminary data.</text>
</comment>
<dbReference type="EMBL" id="JAPDRQ010000009">
    <property type="protein sequence ID" value="KAJ9663359.1"/>
    <property type="molecule type" value="Genomic_DNA"/>
</dbReference>
<name>A0ACC3AIQ1_9EURO</name>
<proteinExistence type="predicted"/>
<sequence length="482" mass="52760">MPTQVTLSNPKLWLIAVSRKFAPPSNTSSGRPFTRPASTNRFVRPSQTSSSPFPRTPFSGTVKNVGYDEIEAEEVEEDEDDLIEPFLGSTSNKSPRQQQESSDMIVAGSETLPGSYAQPHQKSTSWQTAHTQIYHNSEYASSTTKRRKVSHFTSEPIINDDTDLPSPLPSDSSAKQQPADSEADTHVQIPRSSPDNPPEAPIDYQHQHNYDNDASSDLDSDNHSPIVHHLATPKHTRTSKSSFRFRTPHPTSTALTQTDPHPIFPSFQSRLLASTSTPSTSSPGPHIRGPHPEIDFTLPDVFSPSRKRGNREYLYGGHAEAVRGWVLDIAARTSGSTSSFERDNKLLVQDVLLRDPAERFIVISCHSGPQADSNDQDRDHDANIWLLTNTEQQTRSRAAASSKLDAIQPGSLITIKGGGGEAATWQMELDTSLPVPRLSNQIGITATATANALSTQTGELENNAPTAGTMKCMVAVLWDIVR</sequence>
<accession>A0ACC3AIQ1</accession>
<reference evidence="1" key="1">
    <citation type="submission" date="2022-10" db="EMBL/GenBank/DDBJ databases">
        <title>Culturing micro-colonial fungi from biological soil crusts in the Mojave desert and describing Neophaeococcomyces mojavensis, and introducing the new genera and species Taxawa tesnikishii.</title>
        <authorList>
            <person name="Kurbessoian T."/>
            <person name="Stajich J.E."/>
        </authorList>
    </citation>
    <scope>NUCLEOTIDE SEQUENCE</scope>
    <source>
        <strain evidence="1">JES_112</strain>
    </source>
</reference>
<organism evidence="1 2">
    <name type="scientific">Neophaeococcomyces mojaviensis</name>
    <dbReference type="NCBI Taxonomy" id="3383035"/>
    <lineage>
        <taxon>Eukaryota</taxon>
        <taxon>Fungi</taxon>
        <taxon>Dikarya</taxon>
        <taxon>Ascomycota</taxon>
        <taxon>Pezizomycotina</taxon>
        <taxon>Eurotiomycetes</taxon>
        <taxon>Chaetothyriomycetidae</taxon>
        <taxon>Chaetothyriales</taxon>
        <taxon>Chaetothyriales incertae sedis</taxon>
        <taxon>Neophaeococcomyces</taxon>
    </lineage>
</organism>
<gene>
    <name evidence="1" type="ORF">H2198_000876</name>
</gene>
<evidence type="ECO:0000313" key="1">
    <source>
        <dbReference type="EMBL" id="KAJ9663359.1"/>
    </source>
</evidence>
<protein>
    <submittedName>
        <fullName evidence="1">Uncharacterized protein</fullName>
    </submittedName>
</protein>
<keyword evidence="2" id="KW-1185">Reference proteome</keyword>
<dbReference type="Proteomes" id="UP001172386">
    <property type="component" value="Unassembled WGS sequence"/>
</dbReference>